<dbReference type="Gene3D" id="3.30.720.110">
    <property type="match status" value="1"/>
</dbReference>
<sequence>MQWKPEGYTSVAPYLIVADAQATLDFAEAVFGARTLRVLRGEGGAITHAETRIDDTVVMLGQAPGGPAAHVHVYVADPEAAQRTALDFGAQEVQPVQDQPDGDRRGGVRDANGITWWMGRRKD</sequence>
<evidence type="ECO:0000259" key="1">
    <source>
        <dbReference type="PROSITE" id="PS51819"/>
    </source>
</evidence>
<proteinExistence type="predicted"/>
<reference evidence="2 3" key="1">
    <citation type="submission" date="2018-07" db="EMBL/GenBank/DDBJ databases">
        <title>Rhodosalinus sp. strain E84T genomic sequence and assembly.</title>
        <authorList>
            <person name="Liu Z.-W."/>
            <person name="Lu D.-C."/>
        </authorList>
    </citation>
    <scope>NUCLEOTIDE SEQUENCE [LARGE SCALE GENOMIC DNA]</scope>
    <source>
        <strain evidence="2 3">E84</strain>
    </source>
</reference>
<dbReference type="RefSeq" id="WP_113287830.1">
    <property type="nucleotide sequence ID" value="NZ_QNTQ01000002.1"/>
</dbReference>
<feature type="domain" description="VOC" evidence="1">
    <location>
        <begin position="7"/>
        <end position="121"/>
    </location>
</feature>
<dbReference type="AlphaFoldDB" id="A0A365UC87"/>
<protein>
    <submittedName>
        <fullName evidence="2">VOC family protein</fullName>
    </submittedName>
</protein>
<dbReference type="PANTHER" id="PTHR34109">
    <property type="entry name" value="BNAUNNG04460D PROTEIN-RELATED"/>
    <property type="match status" value="1"/>
</dbReference>
<evidence type="ECO:0000313" key="3">
    <source>
        <dbReference type="Proteomes" id="UP000253370"/>
    </source>
</evidence>
<dbReference type="InterPro" id="IPR037523">
    <property type="entry name" value="VOC_core"/>
</dbReference>
<dbReference type="Pfam" id="PF00903">
    <property type="entry name" value="Glyoxalase"/>
    <property type="match status" value="1"/>
</dbReference>
<organism evidence="2 3">
    <name type="scientific">Rhodosalinus halophilus</name>
    <dbReference type="NCBI Taxonomy" id="2259333"/>
    <lineage>
        <taxon>Bacteria</taxon>
        <taxon>Pseudomonadati</taxon>
        <taxon>Pseudomonadota</taxon>
        <taxon>Alphaproteobacteria</taxon>
        <taxon>Rhodobacterales</taxon>
        <taxon>Paracoccaceae</taxon>
        <taxon>Rhodosalinus</taxon>
    </lineage>
</organism>
<name>A0A365UC87_9RHOB</name>
<comment type="caution">
    <text evidence="2">The sequence shown here is derived from an EMBL/GenBank/DDBJ whole genome shotgun (WGS) entry which is preliminary data.</text>
</comment>
<dbReference type="PROSITE" id="PS51819">
    <property type="entry name" value="VOC"/>
    <property type="match status" value="1"/>
</dbReference>
<dbReference type="Gene3D" id="3.30.720.120">
    <property type="match status" value="1"/>
</dbReference>
<accession>A0A365UC87</accession>
<dbReference type="CDD" id="cd07246">
    <property type="entry name" value="VOC_like"/>
    <property type="match status" value="1"/>
</dbReference>
<dbReference type="EMBL" id="QNTQ01000002">
    <property type="protein sequence ID" value="RBI86982.1"/>
    <property type="molecule type" value="Genomic_DNA"/>
</dbReference>
<dbReference type="InterPro" id="IPR029068">
    <property type="entry name" value="Glyas_Bleomycin-R_OHBP_Dase"/>
</dbReference>
<gene>
    <name evidence="2" type="ORF">DRV85_02330</name>
</gene>
<dbReference type="Proteomes" id="UP000253370">
    <property type="component" value="Unassembled WGS sequence"/>
</dbReference>
<dbReference type="InterPro" id="IPR004360">
    <property type="entry name" value="Glyas_Fos-R_dOase_dom"/>
</dbReference>
<dbReference type="PANTHER" id="PTHR34109:SF1">
    <property type="entry name" value="VOC DOMAIN-CONTAINING PROTEIN"/>
    <property type="match status" value="1"/>
</dbReference>
<evidence type="ECO:0000313" key="2">
    <source>
        <dbReference type="EMBL" id="RBI86982.1"/>
    </source>
</evidence>
<dbReference type="OrthoDB" id="9806868at2"/>
<dbReference type="SUPFAM" id="SSF54593">
    <property type="entry name" value="Glyoxalase/Bleomycin resistance protein/Dihydroxybiphenyl dioxygenase"/>
    <property type="match status" value="1"/>
</dbReference>
<keyword evidence="3" id="KW-1185">Reference proteome</keyword>